<dbReference type="Pfam" id="PF00589">
    <property type="entry name" value="Phage_integrase"/>
    <property type="match status" value="1"/>
</dbReference>
<accession>A0ABU1K9P5</accession>
<dbReference type="SUPFAM" id="SSF56349">
    <property type="entry name" value="DNA breaking-rejoining enzymes"/>
    <property type="match status" value="1"/>
</dbReference>
<comment type="similarity">
    <text evidence="1">Belongs to the 'phage' integrase family.</text>
</comment>
<evidence type="ECO:0000259" key="4">
    <source>
        <dbReference type="PROSITE" id="PS51898"/>
    </source>
</evidence>
<dbReference type="EMBL" id="JAVDQA010000008">
    <property type="protein sequence ID" value="MDR6301767.1"/>
    <property type="molecule type" value="Genomic_DNA"/>
</dbReference>
<dbReference type="Pfam" id="PF13102">
    <property type="entry name" value="Phage_int_SAM_5"/>
    <property type="match status" value="1"/>
</dbReference>
<dbReference type="InterPro" id="IPR010998">
    <property type="entry name" value="Integrase_recombinase_N"/>
</dbReference>
<evidence type="ECO:0000256" key="1">
    <source>
        <dbReference type="ARBA" id="ARBA00008857"/>
    </source>
</evidence>
<dbReference type="InterPro" id="IPR025269">
    <property type="entry name" value="SAM-like_dom"/>
</dbReference>
<evidence type="ECO:0000256" key="3">
    <source>
        <dbReference type="ARBA" id="ARBA00023172"/>
    </source>
</evidence>
<dbReference type="InterPro" id="IPR011010">
    <property type="entry name" value="DNA_brk_join_enz"/>
</dbReference>
<feature type="domain" description="Tyr recombinase" evidence="4">
    <location>
        <begin position="222"/>
        <end position="407"/>
    </location>
</feature>
<dbReference type="PROSITE" id="PS51898">
    <property type="entry name" value="TYR_RECOMBINASE"/>
    <property type="match status" value="1"/>
</dbReference>
<gene>
    <name evidence="5" type="ORF">GGR31_002439</name>
</gene>
<dbReference type="Gene3D" id="1.10.150.130">
    <property type="match status" value="1"/>
</dbReference>
<comment type="caution">
    <text evidence="5">The sequence shown here is derived from an EMBL/GenBank/DDBJ whole genome shotgun (WGS) entry which is preliminary data.</text>
</comment>
<keyword evidence="3" id="KW-0233">DNA recombination</keyword>
<sequence>MYNFTFNINKNSKKKGAKIPLKIRYYESRDKRIQIDTGIKIALRHWSDSKKALKNTSEIKDSYIEFERQNRLAQKIVNYYKENKKPLTCTKFKYHFTSEDLTEFDHEQLTFFEELDYFIENKKNSVVPDVIKDYKTLKKHLLCYESFDNTILDFDRINYAFYQKWCDFLAYHYEKKNGELGLKNNSIGKSVKNLKAFLNHSIRTNRIKKIDLSGFVAIQEEVDHIYLNEKEIQIISDLRICNDKELEIVRDFFIIGCYTGLRFSDISRIKPEYITNGLLSLRQKKTSGKVVIPIRRPALKALARYNFYAPQVNSLIFNKRIKQLGKQAEINSMVELEYKKGVNKEVKMYKKYELISSHTCRRSFCTNTYLEGIDVQLIMKISGHKTEKAFMRYLKISSLEAAYKLQDAWGI</sequence>
<dbReference type="Gene3D" id="1.10.443.10">
    <property type="entry name" value="Intergrase catalytic core"/>
    <property type="match status" value="1"/>
</dbReference>
<evidence type="ECO:0000313" key="6">
    <source>
        <dbReference type="Proteomes" id="UP001257659"/>
    </source>
</evidence>
<dbReference type="Proteomes" id="UP001257659">
    <property type="component" value="Unassembled WGS sequence"/>
</dbReference>
<protein>
    <submittedName>
        <fullName evidence="5">Integrase</fullName>
    </submittedName>
</protein>
<name>A0ABU1K9P5_9FLAO</name>
<reference evidence="5 6" key="1">
    <citation type="submission" date="2023-07" db="EMBL/GenBank/DDBJ databases">
        <title>Genomic Encyclopedia of Type Strains, Phase IV (KMG-IV): sequencing the most valuable type-strain genomes for metagenomic binning, comparative biology and taxonomic classification.</title>
        <authorList>
            <person name="Goeker M."/>
        </authorList>
    </citation>
    <scope>NUCLEOTIDE SEQUENCE [LARGE SCALE GENOMIC DNA]</scope>
    <source>
        <strain evidence="5 6">DSM 102814</strain>
    </source>
</reference>
<evidence type="ECO:0000256" key="2">
    <source>
        <dbReference type="ARBA" id="ARBA00023125"/>
    </source>
</evidence>
<dbReference type="InterPro" id="IPR050090">
    <property type="entry name" value="Tyrosine_recombinase_XerCD"/>
</dbReference>
<dbReference type="PANTHER" id="PTHR30349:SF64">
    <property type="entry name" value="PROPHAGE INTEGRASE INTD-RELATED"/>
    <property type="match status" value="1"/>
</dbReference>
<proteinExistence type="inferred from homology"/>
<dbReference type="PANTHER" id="PTHR30349">
    <property type="entry name" value="PHAGE INTEGRASE-RELATED"/>
    <property type="match status" value="1"/>
</dbReference>
<organism evidence="5 6">
    <name type="scientific">Mesonia maritima</name>
    <dbReference type="NCBI Taxonomy" id="1793873"/>
    <lineage>
        <taxon>Bacteria</taxon>
        <taxon>Pseudomonadati</taxon>
        <taxon>Bacteroidota</taxon>
        <taxon>Flavobacteriia</taxon>
        <taxon>Flavobacteriales</taxon>
        <taxon>Flavobacteriaceae</taxon>
        <taxon>Mesonia</taxon>
    </lineage>
</organism>
<evidence type="ECO:0000313" key="5">
    <source>
        <dbReference type="EMBL" id="MDR6301767.1"/>
    </source>
</evidence>
<dbReference type="InterPro" id="IPR002104">
    <property type="entry name" value="Integrase_catalytic"/>
</dbReference>
<dbReference type="RefSeq" id="WP_309729471.1">
    <property type="nucleotide sequence ID" value="NZ_JAVDQA010000008.1"/>
</dbReference>
<dbReference type="CDD" id="cd01185">
    <property type="entry name" value="INTN1_C_like"/>
    <property type="match status" value="1"/>
</dbReference>
<keyword evidence="2" id="KW-0238">DNA-binding</keyword>
<keyword evidence="6" id="KW-1185">Reference proteome</keyword>
<dbReference type="InterPro" id="IPR013762">
    <property type="entry name" value="Integrase-like_cat_sf"/>
</dbReference>